<feature type="region of interest" description="Disordered" evidence="1">
    <location>
        <begin position="482"/>
        <end position="514"/>
    </location>
</feature>
<dbReference type="GO" id="GO:0019068">
    <property type="term" value="P:virion assembly"/>
    <property type="evidence" value="ECO:0007669"/>
    <property type="project" value="InterPro"/>
</dbReference>
<dbReference type="OrthoDB" id="9770450at2"/>
<evidence type="ECO:0008006" key="4">
    <source>
        <dbReference type="Google" id="ProtNLM"/>
    </source>
</evidence>
<feature type="compositionally biased region" description="Pro residues" evidence="1">
    <location>
        <begin position="505"/>
        <end position="514"/>
    </location>
</feature>
<reference evidence="2 3" key="1">
    <citation type="submission" date="2013-09" db="EMBL/GenBank/DDBJ databases">
        <title>Genome sequencing of Phaeobacter antarcticus sp. nov. SM1211.</title>
        <authorList>
            <person name="Zhang X.-Y."/>
            <person name="Liu C."/>
            <person name="Chen X.-L."/>
            <person name="Xie B.-B."/>
            <person name="Qin Q.-L."/>
            <person name="Rong J.-C."/>
            <person name="Zhang Y.-Z."/>
        </authorList>
    </citation>
    <scope>NUCLEOTIDE SEQUENCE [LARGE SCALE GENOMIC DNA]</scope>
    <source>
        <strain evidence="2 3">SM1211</strain>
    </source>
</reference>
<proteinExistence type="predicted"/>
<accession>A0A2G8RC71</accession>
<evidence type="ECO:0000313" key="2">
    <source>
        <dbReference type="EMBL" id="PIL19021.1"/>
    </source>
</evidence>
<dbReference type="InterPro" id="IPR006429">
    <property type="entry name" value="Phage_lambda_portal"/>
</dbReference>
<dbReference type="NCBIfam" id="TIGR01539">
    <property type="entry name" value="portal_lambda"/>
    <property type="match status" value="1"/>
</dbReference>
<organism evidence="2 3">
    <name type="scientific">Puniceibacterium antarcticum</name>
    <dbReference type="NCBI Taxonomy" id="1206336"/>
    <lineage>
        <taxon>Bacteria</taxon>
        <taxon>Pseudomonadati</taxon>
        <taxon>Pseudomonadota</taxon>
        <taxon>Alphaproteobacteria</taxon>
        <taxon>Rhodobacterales</taxon>
        <taxon>Paracoccaceae</taxon>
        <taxon>Puniceibacterium</taxon>
    </lineage>
</organism>
<dbReference type="Pfam" id="PF05136">
    <property type="entry name" value="Phage_portal_2"/>
    <property type="match status" value="1"/>
</dbReference>
<name>A0A2G8RC71_9RHOB</name>
<dbReference type="AlphaFoldDB" id="A0A2G8RC71"/>
<sequence length="514" mass="56805">MTKTPPTIRWGLIDRAVALISPQAASQRYAARIALGNLRRAYDGSAKGRGTDGWTTSGKAADAEIGMAAPVLRDRMRDLVRNNPMAAKAVSVLVNSLVGTGIRPRAAGADKSLNKLVDDLWARWADQCDADGHTDFHGLLSLAMRETIEGGDVFALRVRRPRSAGLVVPLQIELKEADHLDGAKFADQPGGARIRYGIEHDSAGRRSAYWMYPDHPGDAAPVFTRRFESVRIPADRVAHLFERQRVQSRGVPWGTPAMAALRDVDDWQRAELVRKKTEACLVGIVFGDDETQQSIAPVVQDADGNRIEQFEPGLIAYARGGKDIKFNQPAATAGVYEWHRVQLHIIAAGWRVPYELMTGDLSQVNFSSSRVGLNEFRRMIEAMQWQMIIPMFCQPIWQWFCEAAFAAGLIPTADIPVEWAPPKFDSVNPLQDATTDLLETRAGFSTIAQQIAKRGYDPRKVLEEWQEFALLADTMNLIFDSDPRKVSRGGQVQSQDPGSLDGEPGKPPQDPSQS</sequence>
<gene>
    <name evidence="2" type="ORF">P775_16800</name>
</gene>
<dbReference type="Proteomes" id="UP000231259">
    <property type="component" value="Unassembled WGS sequence"/>
</dbReference>
<dbReference type="EMBL" id="AWWI01000116">
    <property type="protein sequence ID" value="PIL19021.1"/>
    <property type="molecule type" value="Genomic_DNA"/>
</dbReference>
<dbReference type="RefSeq" id="WP_099911912.1">
    <property type="nucleotide sequence ID" value="NZ_AWWI01000116.1"/>
</dbReference>
<protein>
    <recommendedName>
        <fullName evidence="4">Portal protein</fullName>
    </recommendedName>
</protein>
<keyword evidence="3" id="KW-1185">Reference proteome</keyword>
<evidence type="ECO:0000256" key="1">
    <source>
        <dbReference type="SAM" id="MobiDB-lite"/>
    </source>
</evidence>
<comment type="caution">
    <text evidence="2">The sequence shown here is derived from an EMBL/GenBank/DDBJ whole genome shotgun (WGS) entry which is preliminary data.</text>
</comment>
<evidence type="ECO:0000313" key="3">
    <source>
        <dbReference type="Proteomes" id="UP000231259"/>
    </source>
</evidence>
<dbReference type="GO" id="GO:0005198">
    <property type="term" value="F:structural molecule activity"/>
    <property type="evidence" value="ECO:0007669"/>
    <property type="project" value="InterPro"/>
</dbReference>